<dbReference type="EMBL" id="MG250102">
    <property type="protein sequence ID" value="AXX69971.1"/>
    <property type="molecule type" value="Genomic_DNA"/>
</dbReference>
<sequence>MPFGDNYIMSPINRRRCSRVSPIESVSN</sequence>
<organism evidence="1">
    <name type="scientific">Begomovirus manihotis</name>
    <dbReference type="NCBI Taxonomy" id="10817"/>
    <lineage>
        <taxon>Viruses</taxon>
        <taxon>Monodnaviria</taxon>
        <taxon>Shotokuvirae</taxon>
        <taxon>Cressdnaviricota</taxon>
        <taxon>Repensiviricetes</taxon>
        <taxon>Geplafuvirales</taxon>
        <taxon>Geminiviridae</taxon>
        <taxon>Begomovirus</taxon>
    </lineage>
</organism>
<protein>
    <submittedName>
        <fullName evidence="1">AC4 protein</fullName>
    </submittedName>
</protein>
<evidence type="ECO:0000313" key="1">
    <source>
        <dbReference type="EMBL" id="AXX69971.1"/>
    </source>
</evidence>
<accession>A0A385GK29</accession>
<gene>
    <name evidence="1" type="primary">AC4</name>
</gene>
<reference evidence="1" key="1">
    <citation type="submission" date="2017-10" db="EMBL/GenBank/DDBJ databases">
        <title>First report of the East African cassava mosaic virus-Kenya (isolate EACMV [K24]) infecting cassava (Manihot esculenta Crantz) in farmer fields in Ghana.</title>
        <authorList>
            <person name="Elegba W."/>
            <person name="Danso K."/>
            <person name="Gruissem W."/>
            <person name="Vanderschuren H."/>
        </authorList>
    </citation>
    <scope>NUCLEOTIDE SEQUENCE</scope>
    <source>
        <strain evidence="1">ACMV_GH:KW5A:13</strain>
    </source>
</reference>
<proteinExistence type="predicted"/>
<name>A0A385GK29_9GEMI</name>